<feature type="transmembrane region" description="Helical" evidence="1">
    <location>
        <begin position="24"/>
        <end position="42"/>
    </location>
</feature>
<reference evidence="2 3" key="1">
    <citation type="submission" date="2015-12" db="EMBL/GenBank/DDBJ databases">
        <authorList>
            <person name="Shamseldin A."/>
            <person name="Moawad H."/>
            <person name="Abd El-Rahim W.M."/>
            <person name="Sadowsky M.J."/>
        </authorList>
    </citation>
    <scope>NUCLEOTIDE SEQUENCE [LARGE SCALE GENOMIC DNA]</scope>
    <source>
        <strain evidence="2 3">Ar51</strain>
    </source>
</reference>
<dbReference type="AlphaFoldDB" id="A0A0U3QJ41"/>
<accession>A0A0U3QJ41</accession>
<feature type="transmembrane region" description="Helical" evidence="1">
    <location>
        <begin position="162"/>
        <end position="185"/>
    </location>
</feature>
<protein>
    <recommendedName>
        <fullName evidence="4">HdeD family acid-resistance protein</fullName>
    </recommendedName>
</protein>
<keyword evidence="1" id="KW-0812">Transmembrane</keyword>
<dbReference type="KEGG" id="psul:AU252_10625"/>
<feature type="transmembrane region" description="Helical" evidence="1">
    <location>
        <begin position="138"/>
        <end position="156"/>
    </location>
</feature>
<dbReference type="EMBL" id="CP013747">
    <property type="protein sequence ID" value="ALV41547.1"/>
    <property type="molecule type" value="Genomic_DNA"/>
</dbReference>
<dbReference type="RefSeq" id="WP_058930681.1">
    <property type="nucleotide sequence ID" value="NZ_CP013747.1"/>
</dbReference>
<feature type="transmembrane region" description="Helical" evidence="1">
    <location>
        <begin position="106"/>
        <end position="126"/>
    </location>
</feature>
<evidence type="ECO:0000313" key="3">
    <source>
        <dbReference type="Proteomes" id="UP000065151"/>
    </source>
</evidence>
<proteinExistence type="predicted"/>
<keyword evidence="1" id="KW-0472">Membrane</keyword>
<dbReference type="STRING" id="121292.AU252_10625"/>
<feature type="transmembrane region" description="Helical" evidence="1">
    <location>
        <begin position="80"/>
        <end position="100"/>
    </location>
</feature>
<dbReference type="Proteomes" id="UP000065151">
    <property type="component" value="Chromosome"/>
</dbReference>
<evidence type="ECO:0000256" key="1">
    <source>
        <dbReference type="SAM" id="Phobius"/>
    </source>
</evidence>
<keyword evidence="1" id="KW-1133">Transmembrane helix</keyword>
<name>A0A0U3QJ41_9MICC</name>
<evidence type="ECO:0008006" key="4">
    <source>
        <dbReference type="Google" id="ProtNLM"/>
    </source>
</evidence>
<sequence>MNQPLTPTDAPAGTAQQADLWKPVLLRAVAALVFGAVTIFWAGPSVQVMGWAGGLYLLVTGLLLLWAIPKTGYARDGMPGKILSAAGAALAGAGVALALLHGDRVFGVVAAVGLGLAGAVELYCGLKYRGRHMLARDWLASGIIGLGTAAILPFFISLGAHALLGVAGGGAIISGVLWVLSGLTLRHDSRPASAKP</sequence>
<evidence type="ECO:0000313" key="2">
    <source>
        <dbReference type="EMBL" id="ALV41547.1"/>
    </source>
</evidence>
<gene>
    <name evidence="2" type="ORF">AU252_10625</name>
</gene>
<organism evidence="2">
    <name type="scientific">Pseudarthrobacter sulfonivorans</name>
    <dbReference type="NCBI Taxonomy" id="121292"/>
    <lineage>
        <taxon>Bacteria</taxon>
        <taxon>Bacillati</taxon>
        <taxon>Actinomycetota</taxon>
        <taxon>Actinomycetes</taxon>
        <taxon>Micrococcales</taxon>
        <taxon>Micrococcaceae</taxon>
        <taxon>Pseudarthrobacter</taxon>
    </lineage>
</organism>
<feature type="transmembrane region" description="Helical" evidence="1">
    <location>
        <begin position="48"/>
        <end position="68"/>
    </location>
</feature>